<evidence type="ECO:0000259" key="1">
    <source>
        <dbReference type="Pfam" id="PF00534"/>
    </source>
</evidence>
<dbReference type="Proteomes" id="UP000053719">
    <property type="component" value="Unassembled WGS sequence"/>
</dbReference>
<dbReference type="EMBL" id="LKLU01000084">
    <property type="protein sequence ID" value="KSU20560.1"/>
    <property type="molecule type" value="Genomic_DNA"/>
</dbReference>
<evidence type="ECO:0000313" key="3">
    <source>
        <dbReference type="EMBL" id="AWN64821.1"/>
    </source>
</evidence>
<proteinExistence type="predicted"/>
<dbReference type="Pfam" id="PF13439">
    <property type="entry name" value="Glyco_transf_4"/>
    <property type="match status" value="1"/>
</dbReference>
<feature type="domain" description="Glycosyl transferase family 1" evidence="1">
    <location>
        <begin position="186"/>
        <end position="332"/>
    </location>
</feature>
<dbReference type="AlphaFoldDB" id="A0A0V8E3Z0"/>
<dbReference type="PANTHER" id="PTHR45947:SF3">
    <property type="entry name" value="SULFOQUINOVOSYL TRANSFERASE SQD2"/>
    <property type="match status" value="1"/>
</dbReference>
<protein>
    <submittedName>
        <fullName evidence="3">Glycosyl transferase family 1</fullName>
    </submittedName>
    <submittedName>
        <fullName evidence="4">Glycosyltransferase</fullName>
    </submittedName>
</protein>
<evidence type="ECO:0000259" key="2">
    <source>
        <dbReference type="Pfam" id="PF13439"/>
    </source>
</evidence>
<evidence type="ECO:0000313" key="5">
    <source>
        <dbReference type="Proteomes" id="UP000053719"/>
    </source>
</evidence>
<keyword evidence="4" id="KW-0808">Transferase</keyword>
<dbReference type="InterPro" id="IPR028098">
    <property type="entry name" value="Glyco_trans_4-like_N"/>
</dbReference>
<dbReference type="SUPFAM" id="SSF53756">
    <property type="entry name" value="UDP-Glycosyltransferase/glycogen phosphorylase"/>
    <property type="match status" value="1"/>
</dbReference>
<evidence type="ECO:0000313" key="4">
    <source>
        <dbReference type="EMBL" id="KSU20560.1"/>
    </source>
</evidence>
<dbReference type="RefSeq" id="WP_033899125.1">
    <property type="nucleotide sequence ID" value="NZ_CP028160.1"/>
</dbReference>
<reference evidence="4" key="2">
    <citation type="journal article" date="2017" name="Genome Announc.">
        <title>Draft Genome Sequences of 24 Lactococcus lactis Strains.</title>
        <authorList>
            <person name="Backus L."/>
            <person name="Wels M."/>
            <person name="Boekhorst J."/>
            <person name="Dijkstra A.R."/>
            <person name="Beerthuyzen M."/>
            <person name="Kelly W.J."/>
            <person name="Siezen R.J."/>
            <person name="van Hijum S.A."/>
            <person name="Bachmann H."/>
        </authorList>
    </citation>
    <scope>NUCLEOTIDE SEQUENCE</scope>
    <source>
        <strain evidence="4">M20</strain>
    </source>
</reference>
<dbReference type="PATRIC" id="fig|1360.114.peg.976"/>
<dbReference type="Gene3D" id="3.40.50.2000">
    <property type="entry name" value="Glycogen Phosphorylase B"/>
    <property type="match status" value="2"/>
</dbReference>
<reference evidence="3 6" key="3">
    <citation type="submission" date="2018-03" db="EMBL/GenBank/DDBJ databases">
        <title>Genome sequence of Lactococcus lactis strain 14B4 from almond drupe.</title>
        <authorList>
            <person name="Tran T.D."/>
            <person name="McGarvey J.A."/>
            <person name="Huynh S."/>
            <person name="Parker C.T."/>
        </authorList>
    </citation>
    <scope>NUCLEOTIDE SEQUENCE [LARGE SCALE GENOMIC DNA]</scope>
    <source>
        <strain evidence="3 6">14B4</strain>
    </source>
</reference>
<dbReference type="GO" id="GO:0016757">
    <property type="term" value="F:glycosyltransferase activity"/>
    <property type="evidence" value="ECO:0007669"/>
    <property type="project" value="InterPro"/>
</dbReference>
<sequence>MKNILFVSPTGTLDNGAEISIFELQKQLKSQGFNVVNVTQASGDKPYIEAFEKAGIKNYMLNAVKWWWEDAPGPIQGTERELYHYYREHLNKIKKIVDEEKIDLIVTNSVNMFQGALVAAIKKIPHFWIIHEFPEGEFSYYLDKLDFINEYSTEIFAVQGRLQEKLQNLIPNRKIYGFYPYTQTTNENLREGDKTRLISVGRLTERKNQLELIEAFHRLDDPEVELVLIGNFDKDYKEKVVNFIKENKIKNITLAGPKAQPWSMVTDKDIFIGPSKMETFGLVYVEALLHGVPSIVSSNPGHLSAYDIFGFGQFYDSGNVNQLTKLISNTLNAFDLEKQKSLSVLKDIKAIYSVENAYQEVIKLLEVNYDLNNQSIRHLEKILTTNDNNSESFIAKAKYMIKNVLIKMRILR</sequence>
<dbReference type="Pfam" id="PF00534">
    <property type="entry name" value="Glycos_transf_1"/>
    <property type="match status" value="1"/>
</dbReference>
<dbReference type="InterPro" id="IPR001296">
    <property type="entry name" value="Glyco_trans_1"/>
</dbReference>
<dbReference type="CDD" id="cd03801">
    <property type="entry name" value="GT4_PimA-like"/>
    <property type="match status" value="1"/>
</dbReference>
<dbReference type="GeneID" id="89632346"/>
<feature type="domain" description="Glycosyltransferase subfamily 4-like N-terminal" evidence="2">
    <location>
        <begin position="15"/>
        <end position="141"/>
    </location>
</feature>
<dbReference type="Proteomes" id="UP000245919">
    <property type="component" value="Chromosome"/>
</dbReference>
<name>A0A0V8E3Z0_LACLL</name>
<dbReference type="PANTHER" id="PTHR45947">
    <property type="entry name" value="SULFOQUINOVOSYL TRANSFERASE SQD2"/>
    <property type="match status" value="1"/>
</dbReference>
<reference evidence="5" key="1">
    <citation type="submission" date="2015-10" db="EMBL/GenBank/DDBJ databases">
        <title>Draft Genome Sequences of 11 Lactococcus lactis subspecies cremoris strains.</title>
        <authorList>
            <person name="Wels M."/>
            <person name="Backus L."/>
            <person name="Boekhorst J."/>
            <person name="Dijkstra A."/>
            <person name="Beerthuizen M."/>
            <person name="Kelly W."/>
            <person name="Siezen R."/>
            <person name="Bachmann H."/>
            <person name="Van Hijum S."/>
        </authorList>
    </citation>
    <scope>NUCLEOTIDE SEQUENCE [LARGE SCALE GENOMIC DNA]</scope>
    <source>
        <strain evidence="5">M20</strain>
    </source>
</reference>
<dbReference type="EMBL" id="CP028160">
    <property type="protein sequence ID" value="AWN64821.1"/>
    <property type="molecule type" value="Genomic_DNA"/>
</dbReference>
<dbReference type="InterPro" id="IPR050194">
    <property type="entry name" value="Glycosyltransferase_grp1"/>
</dbReference>
<gene>
    <name evidence="3" type="ORF">LL14B4_00885</name>
    <name evidence="4" type="ORF">M20_1418</name>
</gene>
<organism evidence="4 5">
    <name type="scientific">Lactococcus lactis subsp. lactis</name>
    <name type="common">Streptococcus lactis</name>
    <dbReference type="NCBI Taxonomy" id="1360"/>
    <lineage>
        <taxon>Bacteria</taxon>
        <taxon>Bacillati</taxon>
        <taxon>Bacillota</taxon>
        <taxon>Bacilli</taxon>
        <taxon>Lactobacillales</taxon>
        <taxon>Streptococcaceae</taxon>
        <taxon>Lactococcus</taxon>
    </lineage>
</organism>
<accession>A0A0V8E3Z0</accession>
<evidence type="ECO:0000313" key="6">
    <source>
        <dbReference type="Proteomes" id="UP000245919"/>
    </source>
</evidence>